<evidence type="ECO:0000313" key="17">
    <source>
        <dbReference type="Proteomes" id="UP001152797"/>
    </source>
</evidence>
<dbReference type="GO" id="GO:0016627">
    <property type="term" value="F:oxidoreductase activity, acting on the CH-CH group of donors"/>
    <property type="evidence" value="ECO:0007669"/>
    <property type="project" value="InterPro"/>
</dbReference>
<dbReference type="Pfam" id="PF03466">
    <property type="entry name" value="LysR_substrate"/>
    <property type="match status" value="1"/>
</dbReference>
<dbReference type="EMBL" id="CAMXCT010000001">
    <property type="protein sequence ID" value="CAI3972195.1"/>
    <property type="molecule type" value="Genomic_DNA"/>
</dbReference>
<dbReference type="InterPro" id="IPR014729">
    <property type="entry name" value="Rossmann-like_a/b/a_fold"/>
</dbReference>
<feature type="domain" description="HTH lysR-type" evidence="14">
    <location>
        <begin position="1152"/>
        <end position="1209"/>
    </location>
</feature>
<dbReference type="InterPro" id="IPR029035">
    <property type="entry name" value="DHS-like_NAD/FAD-binding_dom"/>
</dbReference>
<dbReference type="PANTHER" id="PTHR43153">
    <property type="entry name" value="ELECTRON TRANSFER FLAVOPROTEIN ALPHA"/>
    <property type="match status" value="1"/>
</dbReference>
<organism evidence="15">
    <name type="scientific">Cladocopium goreaui</name>
    <dbReference type="NCBI Taxonomy" id="2562237"/>
    <lineage>
        <taxon>Eukaryota</taxon>
        <taxon>Sar</taxon>
        <taxon>Alveolata</taxon>
        <taxon>Dinophyceae</taxon>
        <taxon>Suessiales</taxon>
        <taxon>Symbiodiniaceae</taxon>
        <taxon>Cladocopium</taxon>
    </lineage>
</organism>
<dbReference type="Gene3D" id="1.20.140.10">
    <property type="entry name" value="Butyryl-CoA Dehydrogenase, subunit A, domain 3"/>
    <property type="match status" value="1"/>
</dbReference>
<dbReference type="CDD" id="cd01714">
    <property type="entry name" value="ETF_beta"/>
    <property type="match status" value="1"/>
</dbReference>
<evidence type="ECO:0000313" key="15">
    <source>
        <dbReference type="EMBL" id="CAI3972195.1"/>
    </source>
</evidence>
<dbReference type="Gene3D" id="1.10.540.10">
    <property type="entry name" value="Acyl-CoA dehydrogenase/oxidase, N-terminal domain"/>
    <property type="match status" value="1"/>
</dbReference>
<dbReference type="SUPFAM" id="SSF52467">
    <property type="entry name" value="DHS-like NAD/FAD-binding domain"/>
    <property type="match status" value="1"/>
</dbReference>
<evidence type="ECO:0000256" key="13">
    <source>
        <dbReference type="SAM" id="MobiDB-lite"/>
    </source>
</evidence>
<comment type="similarity">
    <text evidence="4">Belongs to the ETF alpha-subunit/FixB family.</text>
</comment>
<dbReference type="Proteomes" id="UP001152797">
    <property type="component" value="Unassembled WGS sequence"/>
</dbReference>
<dbReference type="OrthoDB" id="1715808at2759"/>
<dbReference type="GO" id="GO:0009055">
    <property type="term" value="F:electron transfer activity"/>
    <property type="evidence" value="ECO:0007669"/>
    <property type="project" value="InterPro"/>
</dbReference>
<evidence type="ECO:0000256" key="8">
    <source>
        <dbReference type="ARBA" id="ARBA00022630"/>
    </source>
</evidence>
<dbReference type="InterPro" id="IPR046373">
    <property type="entry name" value="Acyl-CoA_Oxase/DH_mid-dom_sf"/>
</dbReference>
<evidence type="ECO:0000256" key="1">
    <source>
        <dbReference type="ARBA" id="ARBA00001974"/>
    </source>
</evidence>
<dbReference type="Gene3D" id="3.40.50.1220">
    <property type="entry name" value="TPP-binding domain"/>
    <property type="match status" value="1"/>
</dbReference>
<evidence type="ECO:0000256" key="7">
    <source>
        <dbReference type="ARBA" id="ARBA00018907"/>
    </source>
</evidence>
<evidence type="ECO:0000256" key="10">
    <source>
        <dbReference type="ARBA" id="ARBA00023015"/>
    </source>
</evidence>
<keyword evidence="12" id="KW-0804">Transcription</keyword>
<dbReference type="GO" id="GO:0003677">
    <property type="term" value="F:DNA binding"/>
    <property type="evidence" value="ECO:0007669"/>
    <property type="project" value="UniProtKB-KW"/>
</dbReference>
<comment type="similarity">
    <text evidence="6">Belongs to the LysR transcriptional regulatory family.</text>
</comment>
<dbReference type="SUPFAM" id="SSF52402">
    <property type="entry name" value="Adenine nucleotide alpha hydrolases-like"/>
    <property type="match status" value="2"/>
</dbReference>
<dbReference type="SUPFAM" id="SSF53850">
    <property type="entry name" value="Periplasmic binding protein-like II"/>
    <property type="match status" value="1"/>
</dbReference>
<dbReference type="GO" id="GO:0050660">
    <property type="term" value="F:flavin adenine dinucleotide binding"/>
    <property type="evidence" value="ECO:0007669"/>
    <property type="project" value="InterPro"/>
</dbReference>
<dbReference type="Pfam" id="PF00441">
    <property type="entry name" value="Acyl-CoA_dh_1"/>
    <property type="match status" value="1"/>
</dbReference>
<dbReference type="InterPro" id="IPR014730">
    <property type="entry name" value="ETF_a/b_N"/>
</dbReference>
<keyword evidence="9" id="KW-0274">FAD</keyword>
<comment type="similarity">
    <text evidence="5">Belongs to the acyl-CoA dehydrogenase family.</text>
</comment>
<keyword evidence="8" id="KW-0285">Flavoprotein</keyword>
<dbReference type="GO" id="GO:0003700">
    <property type="term" value="F:DNA-binding transcription factor activity"/>
    <property type="evidence" value="ECO:0007669"/>
    <property type="project" value="InterPro"/>
</dbReference>
<dbReference type="FunFam" id="1.10.10.10:FF:000001">
    <property type="entry name" value="LysR family transcriptional regulator"/>
    <property type="match status" value="1"/>
</dbReference>
<dbReference type="Pfam" id="PF02770">
    <property type="entry name" value="Acyl-CoA_dh_M"/>
    <property type="match status" value="1"/>
</dbReference>
<dbReference type="InterPro" id="IPR009100">
    <property type="entry name" value="AcylCoA_DH/oxidase_NM_dom_sf"/>
</dbReference>
<evidence type="ECO:0000256" key="2">
    <source>
        <dbReference type="ARBA" id="ARBA00003782"/>
    </source>
</evidence>
<dbReference type="GO" id="GO:0033539">
    <property type="term" value="P:fatty acid beta-oxidation using acyl-CoA dehydrogenase"/>
    <property type="evidence" value="ECO:0007669"/>
    <property type="project" value="TreeGrafter"/>
</dbReference>
<proteinExistence type="inferred from homology"/>
<gene>
    <name evidence="15" type="ORF">C1SCF055_LOCUS785</name>
</gene>
<dbReference type="EMBL" id="CAMXCT030000001">
    <property type="protein sequence ID" value="CAL4759507.1"/>
    <property type="molecule type" value="Genomic_DNA"/>
</dbReference>
<evidence type="ECO:0000256" key="4">
    <source>
        <dbReference type="ARBA" id="ARBA00005817"/>
    </source>
</evidence>
<keyword evidence="11" id="KW-0238">DNA-binding</keyword>
<dbReference type="SUPFAM" id="SSF47203">
    <property type="entry name" value="Acyl-CoA dehydrogenase C-terminal domain-like"/>
    <property type="match status" value="1"/>
</dbReference>
<feature type="compositionally biased region" description="Polar residues" evidence="13">
    <location>
        <begin position="21"/>
        <end position="30"/>
    </location>
</feature>
<feature type="region of interest" description="Disordered" evidence="13">
    <location>
        <begin position="1455"/>
        <end position="1494"/>
    </location>
</feature>
<dbReference type="CDD" id="cd05466">
    <property type="entry name" value="PBP2_LTTR_substrate"/>
    <property type="match status" value="1"/>
</dbReference>
<reference evidence="16 17" key="2">
    <citation type="submission" date="2024-05" db="EMBL/GenBank/DDBJ databases">
        <authorList>
            <person name="Chen Y."/>
            <person name="Shah S."/>
            <person name="Dougan E. K."/>
            <person name="Thang M."/>
            <person name="Chan C."/>
        </authorList>
    </citation>
    <scope>NUCLEOTIDE SEQUENCE [LARGE SCALE GENOMIC DNA]</scope>
</reference>
<dbReference type="Pfam" id="PF02771">
    <property type="entry name" value="Acyl-CoA_dh_N"/>
    <property type="match status" value="1"/>
</dbReference>
<dbReference type="InterPro" id="IPR014731">
    <property type="entry name" value="ETF_asu_C"/>
</dbReference>
<dbReference type="Pfam" id="PF01012">
    <property type="entry name" value="ETF"/>
    <property type="match status" value="2"/>
</dbReference>
<dbReference type="InterPro" id="IPR033948">
    <property type="entry name" value="ETF_beta_N"/>
</dbReference>
<dbReference type="InterPro" id="IPR013786">
    <property type="entry name" value="AcylCoA_DH/ox_N"/>
</dbReference>
<keyword evidence="10" id="KW-0805">Transcription regulation</keyword>
<evidence type="ECO:0000256" key="5">
    <source>
        <dbReference type="ARBA" id="ARBA00009347"/>
    </source>
</evidence>
<dbReference type="Gene3D" id="3.40.50.620">
    <property type="entry name" value="HUPs"/>
    <property type="match status" value="2"/>
</dbReference>
<sequence length="1494" mass="161645">MKTDAVEQDAKVEAANGAGTNGDQSGTKPQGASFAETALTLAGKSADEARRTGAIDQADDDVDTMFKFRTSASPVHRAIWDREVPVELFDRPATKPDADTQRVMDDSMEVVRRHRDGGTLYNDEGKITNECLGDLGGAGYWGLLVGKEYGGAGCPFSAFAPYLTRMAMVEGTVAGLASVHGCIGAVDPVRTFGNEQQKQEFLPKLASGEALSAFALTEPNAGSDLTNLATRAELQGDEYVVNGEKLFITNVVPGRTIGLVCLIDDRPAVLVVDLPKEENENFQLKKYGLYAIKGAYNRGIIFKDFRVPAKNLLDPGRGDGLTIAYHGLNLGRVSLCANAAGMMRTMMANMIPWAKFRVTYSMPIAQRELVQRRLGAAAGLVVASDALVRWCGGLLEDGYRGEMECIIAKIFGSEAQKHTAIEYFMKTHGGRSFLHGHMFGDSVHEFLAPCIYEGEGEMLGMAFFKSLVKEHGVKFFEPIGKALQALGVSKPNFANPGHLKALAGPGSSYAKWKVGFMLSSAQYKLPSMPSNLKAHAEFACNFLQRSPADISGTMVKHQLSLADRQCRMSELSGRLQDATTILTTALYGASQQDELIREAADIACQDLTRKLNGSRPSDAYYRQVTKLGAAIADGQFKSIEDVKGVQYEVNPFDELAIEEALVIRDKVGGEVIALAVGPDSVAEQLQTALAMGADRALRVDCGQKLDPLQTAKALASAIENEKPDLVLAGKLAIDAEYGQVPLMLAELLDWPHASFASEIVFDDAQKTATVTCEVDGGLEVVEVDLPALITTDLRLNEPRYASLPGILKAKKKPSDVVPAPNLETASIGFACKVAEQLSSACDVLVLGGNVSAAAEKAAALGVRKVLIAEHPQLENGTGESRAAAISSVASAGNYRLISASSTTFSRDCLPRVAAKLGAAMASDVLSIANVNAEALGFTKPCFSGNLIQHIELTGPVGVATVRASSFDAPEPGDAPAPIEKVELPEQLGHARKRFVKLDKTELERPELTEADIVVSGGRGTKGREGFELLEELADLLGAAVGASRAVVDAGWMPNDFQVGQTGKVIAPKLYLCAGLSGAIQHLAGMRNSKTIVAINKDANAPIFEVADFGLVADLFEAVPQLTAAIRTARQAAEVFQLRNTHSAGVFLRRRNVQIKSLKVFCDIVRRRSFSRAASENDISQSGASQLVHQLEDEVGVKLIDRSKRPLVLTPEGEVYYDGCRELIERYFALEDRVRSLHQEVAGRLRVGSIYSVGLHHMDLYQQEFLSRYPKAKLRIEYLHPQRVRESIEQHRADLGLISYPKSSRSIKMINWRREPMVLVCAPNHPLADQTEADLSDLDGFDMIGFDAGLTIRRETDRVLHLHNVDVHVVMEFDNIETLKRAIEINAGIGLLPEPTVVREVKDGTLRAIPLTTDELVRPLGIIYRRGLELSPTAERFIELLLERDQLDEVSATLVSNGKSHDPFSNNSESNGDKMTANGHAQSLATATASTKENG</sequence>
<reference evidence="15" key="1">
    <citation type="submission" date="2022-10" db="EMBL/GenBank/DDBJ databases">
        <authorList>
            <person name="Chen Y."/>
            <person name="Dougan E. K."/>
            <person name="Chan C."/>
            <person name="Rhodes N."/>
            <person name="Thang M."/>
        </authorList>
    </citation>
    <scope>NUCLEOTIDE SEQUENCE</scope>
</reference>
<dbReference type="SMART" id="SM00893">
    <property type="entry name" value="ETF"/>
    <property type="match status" value="2"/>
</dbReference>
<protein>
    <recommendedName>
        <fullName evidence="7">Probable RuBisCO transcriptional regulator</fullName>
    </recommendedName>
</protein>
<dbReference type="InterPro" id="IPR001308">
    <property type="entry name" value="ETF_a/FixB"/>
</dbReference>
<dbReference type="SUPFAM" id="SSF46785">
    <property type="entry name" value="Winged helix' DNA-binding domain"/>
    <property type="match status" value="1"/>
</dbReference>
<dbReference type="FunFam" id="3.40.50.1220:FF:000001">
    <property type="entry name" value="Electron transfer flavoprotein, alpha subunit"/>
    <property type="match status" value="1"/>
</dbReference>
<dbReference type="InterPro" id="IPR036388">
    <property type="entry name" value="WH-like_DNA-bd_sf"/>
</dbReference>
<evidence type="ECO:0000256" key="6">
    <source>
        <dbReference type="ARBA" id="ARBA00009437"/>
    </source>
</evidence>
<dbReference type="PANTHER" id="PTHR43153:SF1">
    <property type="entry name" value="ELECTRON TRANSFER FLAVOPROTEIN SUBUNIT ALPHA, MITOCHONDRIAL"/>
    <property type="match status" value="1"/>
</dbReference>
<feature type="compositionally biased region" description="Basic and acidic residues" evidence="13">
    <location>
        <begin position="1"/>
        <end position="12"/>
    </location>
</feature>
<feature type="compositionally biased region" description="Polar residues" evidence="13">
    <location>
        <begin position="1478"/>
        <end position="1494"/>
    </location>
</feature>
<dbReference type="Pfam" id="PF00766">
    <property type="entry name" value="ETF_alpha"/>
    <property type="match status" value="1"/>
</dbReference>
<dbReference type="GO" id="GO:0005759">
    <property type="term" value="C:mitochondrial matrix"/>
    <property type="evidence" value="ECO:0007669"/>
    <property type="project" value="UniProtKB-SubCell"/>
</dbReference>
<dbReference type="Gene3D" id="1.10.10.10">
    <property type="entry name" value="Winged helix-like DNA-binding domain superfamily/Winged helix DNA-binding domain"/>
    <property type="match status" value="1"/>
</dbReference>
<dbReference type="PROSITE" id="PS50931">
    <property type="entry name" value="HTH_LYSR"/>
    <property type="match status" value="1"/>
</dbReference>
<feature type="compositionally biased region" description="Polar residues" evidence="13">
    <location>
        <begin position="1455"/>
        <end position="1469"/>
    </location>
</feature>
<comment type="function">
    <text evidence="2">Trans-acting transcriptional regulator of RuBisCO genes (rbcL and rbcS) expression.</text>
</comment>
<evidence type="ECO:0000313" key="16">
    <source>
        <dbReference type="EMBL" id="CAL4759507.1"/>
    </source>
</evidence>
<accession>A0A9P1BGA2</accession>
<dbReference type="InterPro" id="IPR036250">
    <property type="entry name" value="AcylCo_DH-like_C"/>
</dbReference>
<comment type="cofactor">
    <cofactor evidence="1">
        <name>FAD</name>
        <dbReference type="ChEBI" id="CHEBI:57692"/>
    </cofactor>
</comment>
<name>A0A9P1BGA2_9DINO</name>
<dbReference type="InterPro" id="IPR036390">
    <property type="entry name" value="WH_DNA-bd_sf"/>
</dbReference>
<dbReference type="InterPro" id="IPR009075">
    <property type="entry name" value="AcylCo_DH/oxidase_C"/>
</dbReference>
<dbReference type="Gene3D" id="2.40.110.10">
    <property type="entry name" value="Butyryl-CoA Dehydrogenase, subunit A, domain 2"/>
    <property type="match status" value="1"/>
</dbReference>
<comment type="caution">
    <text evidence="15">The sequence shown here is derived from an EMBL/GenBank/DDBJ whole genome shotgun (WGS) entry which is preliminary data.</text>
</comment>
<evidence type="ECO:0000256" key="12">
    <source>
        <dbReference type="ARBA" id="ARBA00023163"/>
    </source>
</evidence>
<dbReference type="Gene3D" id="3.40.190.290">
    <property type="match status" value="1"/>
</dbReference>
<evidence type="ECO:0000256" key="9">
    <source>
        <dbReference type="ARBA" id="ARBA00022827"/>
    </source>
</evidence>
<evidence type="ECO:0000256" key="11">
    <source>
        <dbReference type="ARBA" id="ARBA00023125"/>
    </source>
</evidence>
<feature type="region of interest" description="Disordered" evidence="13">
    <location>
        <begin position="1"/>
        <end position="33"/>
    </location>
</feature>
<keyword evidence="17" id="KW-1185">Reference proteome</keyword>
<comment type="subcellular location">
    <subcellularLocation>
        <location evidence="3">Mitochondrion matrix</location>
    </subcellularLocation>
</comment>
<dbReference type="InterPro" id="IPR005119">
    <property type="entry name" value="LysR_subst-bd"/>
</dbReference>
<dbReference type="InterPro" id="IPR000847">
    <property type="entry name" value="LysR_HTH_N"/>
</dbReference>
<dbReference type="InterPro" id="IPR037069">
    <property type="entry name" value="AcylCoA_DH/ox_N_sf"/>
</dbReference>
<dbReference type="EMBL" id="CAMXCT020000001">
    <property type="protein sequence ID" value="CAL1125570.1"/>
    <property type="molecule type" value="Genomic_DNA"/>
</dbReference>
<dbReference type="SUPFAM" id="SSF56645">
    <property type="entry name" value="Acyl-CoA dehydrogenase NM domain-like"/>
    <property type="match status" value="1"/>
</dbReference>
<evidence type="ECO:0000256" key="3">
    <source>
        <dbReference type="ARBA" id="ARBA00004305"/>
    </source>
</evidence>
<dbReference type="CDD" id="cd00567">
    <property type="entry name" value="ACAD"/>
    <property type="match status" value="1"/>
</dbReference>
<evidence type="ECO:0000259" key="14">
    <source>
        <dbReference type="PROSITE" id="PS50931"/>
    </source>
</evidence>
<dbReference type="InterPro" id="IPR006091">
    <property type="entry name" value="Acyl-CoA_Oxase/DH_mid-dom"/>
</dbReference>
<dbReference type="Pfam" id="PF00126">
    <property type="entry name" value="HTH_1"/>
    <property type="match status" value="1"/>
</dbReference>